<keyword evidence="1" id="KW-0472">Membrane</keyword>
<reference evidence="2 3" key="1">
    <citation type="journal article" date="2015" name="Genome Announc.">
        <title>Expanding the biotechnology potential of lactobacilli through comparative genomics of 213 strains and associated genera.</title>
        <authorList>
            <person name="Sun Z."/>
            <person name="Harris H.M."/>
            <person name="McCann A."/>
            <person name="Guo C."/>
            <person name="Argimon S."/>
            <person name="Zhang W."/>
            <person name="Yang X."/>
            <person name="Jeffery I.B."/>
            <person name="Cooney J.C."/>
            <person name="Kagawa T.F."/>
            <person name="Liu W."/>
            <person name="Song Y."/>
            <person name="Salvetti E."/>
            <person name="Wrobel A."/>
            <person name="Rasinkangas P."/>
            <person name="Parkhill J."/>
            <person name="Rea M.C."/>
            <person name="O'Sullivan O."/>
            <person name="Ritari J."/>
            <person name="Douillard F.P."/>
            <person name="Paul Ross R."/>
            <person name="Yang R."/>
            <person name="Briner A.E."/>
            <person name="Felis G.E."/>
            <person name="de Vos W.M."/>
            <person name="Barrangou R."/>
            <person name="Klaenhammer T.R."/>
            <person name="Caufield P.W."/>
            <person name="Cui Y."/>
            <person name="Zhang H."/>
            <person name="O'Toole P.W."/>
        </authorList>
    </citation>
    <scope>NUCLEOTIDE SEQUENCE [LARGE SCALE GENOMIC DNA]</scope>
    <source>
        <strain evidence="2 3">DSM 20719</strain>
    </source>
</reference>
<evidence type="ECO:0000313" key="3">
    <source>
        <dbReference type="Proteomes" id="UP000050823"/>
    </source>
</evidence>
<keyword evidence="1" id="KW-0812">Transmembrane</keyword>
<feature type="transmembrane region" description="Helical" evidence="1">
    <location>
        <begin position="7"/>
        <end position="29"/>
    </location>
</feature>
<comment type="caution">
    <text evidence="2">The sequence shown here is derived from an EMBL/GenBank/DDBJ whole genome shotgun (WGS) entry which is preliminary data.</text>
</comment>
<keyword evidence="1" id="KW-1133">Transmembrane helix</keyword>
<accession>A0AA89I184</accession>
<dbReference type="RefSeq" id="WP_057908385.1">
    <property type="nucleotide sequence ID" value="NZ_AYZB01000035.1"/>
</dbReference>
<dbReference type="AlphaFoldDB" id="A0AA89I184"/>
<sequence length="223" mass="25339">MHLILAIILYAGLAIFIFGMLLLLLFLIFKKRLKAPLIICLLGLIVAASPVGYNFYTAQKQHREELAKIEKKDKKFDQAERHFIKHIKKATVATEYVAQKYNKVWRELTKNGTVNVAGVDYNDHDAAVASEARLLLTKGKLDDADDYLVSAQSDYQKMKASATDKNRQELIYAKTVLSKTGSFIDTATRPNGTFQEYTDAVYKANQRHIRAIQKLKFTYSSIK</sequence>
<name>A0AA89I184_9LACO</name>
<evidence type="ECO:0000256" key="1">
    <source>
        <dbReference type="SAM" id="Phobius"/>
    </source>
</evidence>
<organism evidence="2 3">
    <name type="scientific">Latilactobacillus graminis DSM 20719</name>
    <dbReference type="NCBI Taxonomy" id="1423752"/>
    <lineage>
        <taxon>Bacteria</taxon>
        <taxon>Bacillati</taxon>
        <taxon>Bacillota</taxon>
        <taxon>Bacilli</taxon>
        <taxon>Lactobacillales</taxon>
        <taxon>Lactobacillaceae</taxon>
        <taxon>Latilactobacillus</taxon>
    </lineage>
</organism>
<evidence type="ECO:0000313" key="2">
    <source>
        <dbReference type="EMBL" id="KRM22406.1"/>
    </source>
</evidence>
<protein>
    <submittedName>
        <fullName evidence="2">Uncharacterized protein</fullName>
    </submittedName>
</protein>
<gene>
    <name evidence="2" type="ORF">FC90_GL001008</name>
</gene>
<dbReference type="EMBL" id="AYZB01000035">
    <property type="protein sequence ID" value="KRM22406.1"/>
    <property type="molecule type" value="Genomic_DNA"/>
</dbReference>
<proteinExistence type="predicted"/>
<feature type="transmembrane region" description="Helical" evidence="1">
    <location>
        <begin position="35"/>
        <end position="56"/>
    </location>
</feature>
<dbReference type="Proteomes" id="UP000050823">
    <property type="component" value="Unassembled WGS sequence"/>
</dbReference>